<dbReference type="InterPro" id="IPR000182">
    <property type="entry name" value="GNAT_dom"/>
</dbReference>
<gene>
    <name evidence="3" type="ORF">UU55_C0005G0053</name>
</gene>
<dbReference type="SUPFAM" id="SSF55729">
    <property type="entry name" value="Acyl-CoA N-acyltransferases (Nat)"/>
    <property type="match status" value="1"/>
</dbReference>
<accession>A0A0G0VQF6</accession>
<dbReference type="CDD" id="cd04301">
    <property type="entry name" value="NAT_SF"/>
    <property type="match status" value="1"/>
</dbReference>
<dbReference type="PANTHER" id="PTHR13947:SF37">
    <property type="entry name" value="LD18367P"/>
    <property type="match status" value="1"/>
</dbReference>
<proteinExistence type="predicted"/>
<dbReference type="Proteomes" id="UP000033947">
    <property type="component" value="Unassembled WGS sequence"/>
</dbReference>
<dbReference type="PANTHER" id="PTHR13947">
    <property type="entry name" value="GNAT FAMILY N-ACETYLTRANSFERASE"/>
    <property type="match status" value="1"/>
</dbReference>
<dbReference type="InterPro" id="IPR016181">
    <property type="entry name" value="Acyl_CoA_acyltransferase"/>
</dbReference>
<organism evidence="3 4">
    <name type="scientific">candidate division WWE3 bacterium GW2011_GWC2_41_23</name>
    <dbReference type="NCBI Taxonomy" id="1619123"/>
    <lineage>
        <taxon>Bacteria</taxon>
        <taxon>Katanobacteria</taxon>
    </lineage>
</organism>
<keyword evidence="1 3" id="KW-0808">Transferase</keyword>
<reference evidence="3 4" key="1">
    <citation type="journal article" date="2015" name="Nature">
        <title>rRNA introns, odd ribosomes, and small enigmatic genomes across a large radiation of phyla.</title>
        <authorList>
            <person name="Brown C.T."/>
            <person name="Hug L.A."/>
            <person name="Thomas B.C."/>
            <person name="Sharon I."/>
            <person name="Castelle C.J."/>
            <person name="Singh A."/>
            <person name="Wilkins M.J."/>
            <person name="Williams K.H."/>
            <person name="Banfield J.F."/>
        </authorList>
    </citation>
    <scope>NUCLEOTIDE SEQUENCE [LARGE SCALE GENOMIC DNA]</scope>
</reference>
<dbReference type="AlphaFoldDB" id="A0A0G0VQF6"/>
<dbReference type="Pfam" id="PF00583">
    <property type="entry name" value="Acetyltransf_1"/>
    <property type="match status" value="1"/>
</dbReference>
<protein>
    <submittedName>
        <fullName evidence="3">Putative acyltransferase</fullName>
    </submittedName>
</protein>
<dbReference type="Gene3D" id="3.40.630.30">
    <property type="match status" value="1"/>
</dbReference>
<feature type="domain" description="N-acetyltransferase" evidence="2">
    <location>
        <begin position="7"/>
        <end position="167"/>
    </location>
</feature>
<dbReference type="EMBL" id="LCBB01000005">
    <property type="protein sequence ID" value="KKS03145.1"/>
    <property type="molecule type" value="Genomic_DNA"/>
</dbReference>
<dbReference type="GO" id="GO:0008080">
    <property type="term" value="F:N-acetyltransferase activity"/>
    <property type="evidence" value="ECO:0007669"/>
    <property type="project" value="InterPro"/>
</dbReference>
<evidence type="ECO:0000313" key="3">
    <source>
        <dbReference type="EMBL" id="KKS03145.1"/>
    </source>
</evidence>
<evidence type="ECO:0000259" key="2">
    <source>
        <dbReference type="PROSITE" id="PS51186"/>
    </source>
</evidence>
<dbReference type="InterPro" id="IPR050769">
    <property type="entry name" value="NAT_camello-type"/>
</dbReference>
<name>A0A0G0VQF6_UNCKA</name>
<keyword evidence="3" id="KW-0012">Acyltransferase</keyword>
<sequence length="167" mass="18734">MEKNKNVEILTVTPEHWELYKDIRLDALQCEPQAFGSSYSGEKTFTKEQWLERIANRYNAIAVEDGKAVGTMGAYISNDEVGEIANIVGVFVTSKARGQGLGSKLFDFVLAKVKEDHKLSKITLTVNNEQLYAVGLYEKLGFKTVGEETTLMGDGKEHIELLMERRV</sequence>
<evidence type="ECO:0000256" key="1">
    <source>
        <dbReference type="ARBA" id="ARBA00022679"/>
    </source>
</evidence>
<evidence type="ECO:0000313" key="4">
    <source>
        <dbReference type="Proteomes" id="UP000033947"/>
    </source>
</evidence>
<dbReference type="PROSITE" id="PS51186">
    <property type="entry name" value="GNAT"/>
    <property type="match status" value="1"/>
</dbReference>
<comment type="caution">
    <text evidence="3">The sequence shown here is derived from an EMBL/GenBank/DDBJ whole genome shotgun (WGS) entry which is preliminary data.</text>
</comment>